<evidence type="ECO:0000313" key="5">
    <source>
        <dbReference type="Proteomes" id="UP000036987"/>
    </source>
</evidence>
<evidence type="ECO:0000256" key="3">
    <source>
        <dbReference type="RuleBase" id="RU003567"/>
    </source>
</evidence>
<reference evidence="5" key="1">
    <citation type="journal article" date="2016" name="Nature">
        <title>The genome of the seagrass Zostera marina reveals angiosperm adaptation to the sea.</title>
        <authorList>
            <person name="Olsen J.L."/>
            <person name="Rouze P."/>
            <person name="Verhelst B."/>
            <person name="Lin Y.-C."/>
            <person name="Bayer T."/>
            <person name="Collen J."/>
            <person name="Dattolo E."/>
            <person name="De Paoli E."/>
            <person name="Dittami S."/>
            <person name="Maumus F."/>
            <person name="Michel G."/>
            <person name="Kersting A."/>
            <person name="Lauritano C."/>
            <person name="Lohaus R."/>
            <person name="Toepel M."/>
            <person name="Tonon T."/>
            <person name="Vanneste K."/>
            <person name="Amirebrahimi M."/>
            <person name="Brakel J."/>
            <person name="Bostroem C."/>
            <person name="Chovatia M."/>
            <person name="Grimwood J."/>
            <person name="Jenkins J.W."/>
            <person name="Jueterbock A."/>
            <person name="Mraz A."/>
            <person name="Stam W.T."/>
            <person name="Tice H."/>
            <person name="Bornberg-Bauer E."/>
            <person name="Green P.J."/>
            <person name="Pearson G.A."/>
            <person name="Procaccini G."/>
            <person name="Duarte C.M."/>
            <person name="Schmutz J."/>
            <person name="Reusch T.B.H."/>
            <person name="Van de Peer Y."/>
        </authorList>
    </citation>
    <scope>NUCLEOTIDE SEQUENCE [LARGE SCALE GENOMIC DNA]</scope>
    <source>
        <strain evidence="5">cv. Finnish</strain>
    </source>
</reference>
<keyword evidence="4" id="KW-0645">Protease</keyword>
<dbReference type="GO" id="GO:0009536">
    <property type="term" value="C:plastid"/>
    <property type="evidence" value="ECO:0007669"/>
    <property type="project" value="UniProtKB-ARBA"/>
</dbReference>
<dbReference type="GO" id="GO:0009368">
    <property type="term" value="C:endopeptidase Clp complex"/>
    <property type="evidence" value="ECO:0000318"/>
    <property type="project" value="GO_Central"/>
</dbReference>
<protein>
    <recommendedName>
        <fullName evidence="3">ATP-dependent Clp protease proteolytic subunit</fullName>
    </recommendedName>
</protein>
<evidence type="ECO:0000313" key="4">
    <source>
        <dbReference type="EMBL" id="KMZ71308.1"/>
    </source>
</evidence>
<comment type="subunit">
    <text evidence="2">Component of the chloroplastic Clp protease core complex which consist of at least 16 proteins: CLPP4 (3 copies), CLPP5 (3 copies), CLPR4 (2 copies), ClpP1 (1 copy), CLPP6 (1 copy), CLPR2 (1 copy), CLPT1 (1 copy), CLPT2 (1 copy) and 3 copies of CLPP3 and/or CLPR1 and/or CLPR3. The core complex is organized in two heptameric rings, one containing CLPP3,4,5,6 in a 1:2:3:1 ratio and the other CLPP1 and CLPR1,2,3,4 in a 3:1:1:1:1 ratio.</text>
</comment>
<sequence length="388" mass="43130">MATSLLDVSPPKIYHGASSLDRISCFPRPSNPLLYSLPLPSRRDNRRKRTLVWTCHSSNPPTFDHIPKQFRQENLKDGLLDNFKTAPRYFYGLSPSQMDMFMTEDNPIARKSQTVTEETISSARNYLDNGGMYSMSGTDRGQPKFSMSATMYRGGGRGGIGRPRSAPPDLPSLLLDARIIYLGMPIVPAVTELLVAQLMWLDYDNPAKPIYLYINSSGTQNEKNETVGSETEAYGIADTMAYCKSKVYTVNCGMAYGQAAMLLSLGDKGFRALQPNSSTKLYLPKVNRSSGSAIDMWIKAKELDSNSEYYLELLAKGIGKPKEEIENDIQRPKYFQAEEAIAYGIADKIINSRESAFEKRNYDEMLAQSRASRASARGGLESSPSGFS</sequence>
<dbReference type="PANTHER" id="PTHR10381">
    <property type="entry name" value="ATP-DEPENDENT CLP PROTEASE PROTEOLYTIC SUBUNIT"/>
    <property type="match status" value="1"/>
</dbReference>
<dbReference type="PRINTS" id="PR00127">
    <property type="entry name" value="CLPPROTEASEP"/>
</dbReference>
<dbReference type="CDD" id="cd07017">
    <property type="entry name" value="S14_ClpP_2"/>
    <property type="match status" value="1"/>
</dbReference>
<comment type="similarity">
    <text evidence="1 3">Belongs to the peptidase S14 family.</text>
</comment>
<dbReference type="GO" id="GO:0006515">
    <property type="term" value="P:protein quality control for misfolded or incompletely synthesized proteins"/>
    <property type="evidence" value="ECO:0000318"/>
    <property type="project" value="GO_Central"/>
</dbReference>
<comment type="caution">
    <text evidence="4">The sequence shown here is derived from an EMBL/GenBank/DDBJ whole genome shotgun (WGS) entry which is preliminary data.</text>
</comment>
<dbReference type="InterPro" id="IPR001907">
    <property type="entry name" value="ClpP"/>
</dbReference>
<dbReference type="GO" id="GO:0004176">
    <property type="term" value="F:ATP-dependent peptidase activity"/>
    <property type="evidence" value="ECO:0000318"/>
    <property type="project" value="GO_Central"/>
</dbReference>
<dbReference type="EMBL" id="LFYR01000680">
    <property type="protein sequence ID" value="KMZ71308.1"/>
    <property type="molecule type" value="Genomic_DNA"/>
</dbReference>
<evidence type="ECO:0000256" key="2">
    <source>
        <dbReference type="ARBA" id="ARBA00062827"/>
    </source>
</evidence>
<dbReference type="Gene3D" id="3.90.226.10">
    <property type="entry name" value="2-enoyl-CoA Hydratase, Chain A, domain 1"/>
    <property type="match status" value="1"/>
</dbReference>
<dbReference type="OMA" id="RYSMSVS"/>
<name>A0A0K9PQG1_ZOSMR</name>
<dbReference type="InterPro" id="IPR023562">
    <property type="entry name" value="ClpP/TepA"/>
</dbReference>
<dbReference type="OrthoDB" id="2017408at2759"/>
<dbReference type="AlphaFoldDB" id="A0A0K9PQG1"/>
<dbReference type="GO" id="GO:0004252">
    <property type="term" value="F:serine-type endopeptidase activity"/>
    <property type="evidence" value="ECO:0000318"/>
    <property type="project" value="GO_Central"/>
</dbReference>
<evidence type="ECO:0000256" key="1">
    <source>
        <dbReference type="ARBA" id="ARBA00007039"/>
    </source>
</evidence>
<dbReference type="STRING" id="29655.A0A0K9PQG1"/>
<gene>
    <name evidence="4" type="ORF">ZOSMA_183G00420</name>
</gene>
<keyword evidence="4" id="KW-0378">Hydrolase</keyword>
<accession>A0A0K9PQG1</accession>
<dbReference type="GO" id="GO:0051117">
    <property type="term" value="F:ATPase binding"/>
    <property type="evidence" value="ECO:0000318"/>
    <property type="project" value="GO_Central"/>
</dbReference>
<dbReference type="FunFam" id="3.90.226.10:FF:000020">
    <property type="entry name" value="ATP-dependent Clp protease proteolytic subunit"/>
    <property type="match status" value="1"/>
</dbReference>
<dbReference type="InterPro" id="IPR029045">
    <property type="entry name" value="ClpP/crotonase-like_dom_sf"/>
</dbReference>
<dbReference type="SUPFAM" id="SSF52096">
    <property type="entry name" value="ClpP/crotonase"/>
    <property type="match status" value="1"/>
</dbReference>
<organism evidence="4 5">
    <name type="scientific">Zostera marina</name>
    <name type="common">Eelgrass</name>
    <dbReference type="NCBI Taxonomy" id="29655"/>
    <lineage>
        <taxon>Eukaryota</taxon>
        <taxon>Viridiplantae</taxon>
        <taxon>Streptophyta</taxon>
        <taxon>Embryophyta</taxon>
        <taxon>Tracheophyta</taxon>
        <taxon>Spermatophyta</taxon>
        <taxon>Magnoliopsida</taxon>
        <taxon>Liliopsida</taxon>
        <taxon>Zosteraceae</taxon>
        <taxon>Zostera</taxon>
    </lineage>
</organism>
<dbReference type="Pfam" id="PF00574">
    <property type="entry name" value="CLP_protease"/>
    <property type="match status" value="1"/>
</dbReference>
<proteinExistence type="inferred from homology"/>
<keyword evidence="5" id="KW-1185">Reference proteome</keyword>
<dbReference type="PANTHER" id="PTHR10381:SF55">
    <property type="entry name" value="ATP-DEPENDENT CLP PROTEASE PROTEOLYTIC SUBUNIT-RELATED PROTEIN 1, CHLOROPLASTIC"/>
    <property type="match status" value="1"/>
</dbReference>
<dbReference type="Proteomes" id="UP000036987">
    <property type="component" value="Unassembled WGS sequence"/>
</dbReference>